<sequence length="158" mass="17585">MPMSVAAEDINGRSESENNKALMQEREESDQETVASEDYGNLCENCTPFTRDEFLEEGGPFKINYRDRLRHSTLGYMFFTTKKGYMGLVQGDASPGDLVAIVQGSDVPLILHRQASGPGRDGNERTFYTLVGASYVHGVMDGQATEQCSLNKDKIYLR</sequence>
<feature type="compositionally biased region" description="Basic and acidic residues" evidence="1">
    <location>
        <begin position="10"/>
        <end position="26"/>
    </location>
</feature>
<dbReference type="EMBL" id="CDPU01000046">
    <property type="protein sequence ID" value="CEO54902.1"/>
    <property type="molecule type" value="Genomic_DNA"/>
</dbReference>
<organism evidence="2">
    <name type="scientific">Bionectria ochroleuca</name>
    <name type="common">Gliocladium roseum</name>
    <dbReference type="NCBI Taxonomy" id="29856"/>
    <lineage>
        <taxon>Eukaryota</taxon>
        <taxon>Fungi</taxon>
        <taxon>Dikarya</taxon>
        <taxon>Ascomycota</taxon>
        <taxon>Pezizomycotina</taxon>
        <taxon>Sordariomycetes</taxon>
        <taxon>Hypocreomycetidae</taxon>
        <taxon>Hypocreales</taxon>
        <taxon>Bionectriaceae</taxon>
        <taxon>Clonostachys</taxon>
    </lineage>
</organism>
<evidence type="ECO:0000256" key="1">
    <source>
        <dbReference type="SAM" id="MobiDB-lite"/>
    </source>
</evidence>
<feature type="region of interest" description="Disordered" evidence="1">
    <location>
        <begin position="1"/>
        <end position="37"/>
    </location>
</feature>
<dbReference type="AlphaFoldDB" id="A0A0B7KHK0"/>
<evidence type="ECO:0000313" key="2">
    <source>
        <dbReference type="EMBL" id="CEO54902.1"/>
    </source>
</evidence>
<protein>
    <submittedName>
        <fullName evidence="2">Uncharacterized protein</fullName>
    </submittedName>
</protein>
<dbReference type="Pfam" id="PF26639">
    <property type="entry name" value="Het-6_barrel"/>
    <property type="match status" value="1"/>
</dbReference>
<proteinExistence type="predicted"/>
<name>A0A0B7KHK0_BIOOC</name>
<gene>
    <name evidence="2" type="ORF">BN869_000010960_1</name>
</gene>
<reference evidence="2" key="1">
    <citation type="submission" date="2015-01" db="EMBL/GenBank/DDBJ databases">
        <authorList>
            <person name="Durling Mikael"/>
        </authorList>
    </citation>
    <scope>NUCLEOTIDE SEQUENCE</scope>
</reference>
<accession>A0A0B7KHK0</accession>